<protein>
    <submittedName>
        <fullName evidence="1">DUF481 domain-containing protein</fullName>
    </submittedName>
</protein>
<gene>
    <name evidence="1" type="ORF">EOE67_19545</name>
</gene>
<organism evidence="1 2">
    <name type="scientific">Rheinheimera riviphila</name>
    <dbReference type="NCBI Taxonomy" id="1834037"/>
    <lineage>
        <taxon>Bacteria</taxon>
        <taxon>Pseudomonadati</taxon>
        <taxon>Pseudomonadota</taxon>
        <taxon>Gammaproteobacteria</taxon>
        <taxon>Chromatiales</taxon>
        <taxon>Chromatiaceae</taxon>
        <taxon>Rheinheimera</taxon>
    </lineage>
</organism>
<proteinExistence type="predicted"/>
<dbReference type="Pfam" id="PF04338">
    <property type="entry name" value="DUF481"/>
    <property type="match status" value="1"/>
</dbReference>
<dbReference type="OrthoDB" id="9806250at2"/>
<keyword evidence="2" id="KW-1185">Reference proteome</keyword>
<dbReference type="InterPro" id="IPR007433">
    <property type="entry name" value="DUF481"/>
</dbReference>
<name>A0A437QBJ3_9GAMM</name>
<comment type="caution">
    <text evidence="1">The sequence shown here is derived from an EMBL/GenBank/DDBJ whole genome shotgun (WGS) entry which is preliminary data.</text>
</comment>
<dbReference type="SUPFAM" id="SSF56935">
    <property type="entry name" value="Porins"/>
    <property type="match status" value="1"/>
</dbReference>
<evidence type="ECO:0000313" key="1">
    <source>
        <dbReference type="EMBL" id="RVU31924.1"/>
    </source>
</evidence>
<accession>A0A437QBJ3</accession>
<dbReference type="Proteomes" id="UP000283077">
    <property type="component" value="Unassembled WGS sequence"/>
</dbReference>
<evidence type="ECO:0000313" key="2">
    <source>
        <dbReference type="Proteomes" id="UP000283077"/>
    </source>
</evidence>
<dbReference type="EMBL" id="SACS01000035">
    <property type="protein sequence ID" value="RVU31924.1"/>
    <property type="molecule type" value="Genomic_DNA"/>
</dbReference>
<sequence length="346" mass="39439">MSLAFLHEKQGISVRRLQLISALLLLNLALPASASLSRLHLKNGDVLTGTVQSQSADTVSLLLPYAGLVSIKRDEILQINELAAAELLAEPATASALDVAVIANGSNNKPWSVELDLSASNRHGQQDSSVLNLVVALDYKHQHWRTSLDSHFDYELKDQARKTHQYDVSPGLDYFINPRLFWRGSIDYHYNYLASDYRNLDFSTGPGYAVIQQPKLTLDLVAAVGIKKAYFREDGEVTRFLLFGDQLNYKFSSLEWDLKYQLQHWPIEFYSDGNWMHLLNQPIDFLYFDREVTANLGLRYKLSDKIRLSWSYQYTQTDIELRLPGLENNSLDLKDFRQKLSIGASF</sequence>
<reference evidence="1 2" key="1">
    <citation type="submission" date="2019-01" db="EMBL/GenBank/DDBJ databases">
        <authorList>
            <person name="Chen W.-M."/>
        </authorList>
    </citation>
    <scope>NUCLEOTIDE SEQUENCE [LARGE SCALE GENOMIC DNA]</scope>
    <source>
        <strain evidence="1 2">KYPC3</strain>
    </source>
</reference>
<dbReference type="AlphaFoldDB" id="A0A437QBJ3"/>